<keyword evidence="4" id="KW-1185">Reference proteome</keyword>
<sequence length="375" mass="40743">MKSIDDLAYHQSHTPLHEQEEILGHSVRAMYLLTACADLGGAFLEDAKRLWADATEKKMYVTGGFGSEPQSEGFSELPYYLPSSTGEGGCYAETCASIAAMMVSERLLSHELNGRYRDILELCLYNAVLGGGSLDGKGFSYANKLATYGDESALRSEWFEGFVSIEVKVPESTQVALRLPVADWMLQPKFSLPTRPNAPGFVEVVLDASTTQILITFGLETRLLRPNPRVGQDTLSVSRGPIIFVAEDVDNSDLDNANPHFELVGISESAKFTAIKSTIAGVPILQLSTDDVYVLNTADGGSANGVANGGVKLAKNDGATQSLYATVNPDVPTRSWSKFPVHLTFVPWFARGNRGGKGHLRVPFFRVGQDKIQQN</sequence>
<accession>A0ABP0C453</accession>
<dbReference type="EMBL" id="CAWUHD010000068">
    <property type="protein sequence ID" value="CAK7226768.1"/>
    <property type="molecule type" value="Genomic_DNA"/>
</dbReference>
<dbReference type="Proteomes" id="UP001642482">
    <property type="component" value="Unassembled WGS sequence"/>
</dbReference>
<protein>
    <submittedName>
        <fullName evidence="3">Uncharacterized protein</fullName>
    </submittedName>
</protein>
<dbReference type="Pfam" id="PF20737">
    <property type="entry name" value="Glyco_hydro127C"/>
    <property type="match status" value="1"/>
</dbReference>
<evidence type="ECO:0000259" key="2">
    <source>
        <dbReference type="Pfam" id="PF20737"/>
    </source>
</evidence>
<evidence type="ECO:0000259" key="1">
    <source>
        <dbReference type="Pfam" id="PF07944"/>
    </source>
</evidence>
<dbReference type="Pfam" id="PF07944">
    <property type="entry name" value="Beta-AFase-like_GH127_cat"/>
    <property type="match status" value="1"/>
</dbReference>
<comment type="caution">
    <text evidence="3">The sequence shown here is derived from an EMBL/GenBank/DDBJ whole genome shotgun (WGS) entry which is preliminary data.</text>
</comment>
<feature type="domain" description="Non-reducing end beta-L-arabinofuranosidase-like GH127 catalytic" evidence="1">
    <location>
        <begin position="4"/>
        <end position="159"/>
    </location>
</feature>
<dbReference type="PANTHER" id="PTHR43465:SF2">
    <property type="entry name" value="DUF1680 DOMAIN PROTEIN (AFU_ORTHOLOGUE AFUA_1G08910)"/>
    <property type="match status" value="1"/>
</dbReference>
<name>A0ABP0C453_9PEZI</name>
<dbReference type="InterPro" id="IPR012878">
    <property type="entry name" value="Beta-AFase-like_GH127_cat"/>
</dbReference>
<reference evidence="3 4" key="1">
    <citation type="submission" date="2024-01" db="EMBL/GenBank/DDBJ databases">
        <authorList>
            <person name="Allen C."/>
            <person name="Tagirdzhanova G."/>
        </authorList>
    </citation>
    <scope>NUCLEOTIDE SEQUENCE [LARGE SCALE GENOMIC DNA]</scope>
</reference>
<dbReference type="PANTHER" id="PTHR43465">
    <property type="entry name" value="DUF1680 DOMAIN PROTEIN (AFU_ORTHOLOGUE AFUA_1G08910)"/>
    <property type="match status" value="1"/>
</dbReference>
<dbReference type="InterPro" id="IPR049174">
    <property type="entry name" value="Beta-AFase-like"/>
</dbReference>
<feature type="domain" description="Non-reducing end beta-L-arabinofuranosidase-like GH127 C-terminal" evidence="2">
    <location>
        <begin position="222"/>
        <end position="357"/>
    </location>
</feature>
<gene>
    <name evidence="3" type="ORF">SEUCBS140593_006353</name>
</gene>
<evidence type="ECO:0000313" key="4">
    <source>
        <dbReference type="Proteomes" id="UP001642482"/>
    </source>
</evidence>
<proteinExistence type="predicted"/>
<organism evidence="3 4">
    <name type="scientific">Sporothrix eucalyptigena</name>
    <dbReference type="NCBI Taxonomy" id="1812306"/>
    <lineage>
        <taxon>Eukaryota</taxon>
        <taxon>Fungi</taxon>
        <taxon>Dikarya</taxon>
        <taxon>Ascomycota</taxon>
        <taxon>Pezizomycotina</taxon>
        <taxon>Sordariomycetes</taxon>
        <taxon>Sordariomycetidae</taxon>
        <taxon>Ophiostomatales</taxon>
        <taxon>Ophiostomataceae</taxon>
        <taxon>Sporothrix</taxon>
    </lineage>
</organism>
<dbReference type="InterPro" id="IPR049049">
    <property type="entry name" value="Beta-AFase-like_GH127_C"/>
</dbReference>
<evidence type="ECO:0000313" key="3">
    <source>
        <dbReference type="EMBL" id="CAK7226768.1"/>
    </source>
</evidence>